<dbReference type="PROSITE" id="PS01209">
    <property type="entry name" value="LDLRA_1"/>
    <property type="match status" value="1"/>
</dbReference>
<evidence type="ECO:0000256" key="4">
    <source>
        <dbReference type="PROSITE-ProRule" id="PRU00124"/>
    </source>
</evidence>
<feature type="disulfide bond" evidence="4">
    <location>
        <begin position="296"/>
        <end position="311"/>
    </location>
</feature>
<dbReference type="RefSeq" id="XP_035658095.1">
    <property type="nucleotide sequence ID" value="XM_035802202.1"/>
</dbReference>
<dbReference type="CDD" id="cd00112">
    <property type="entry name" value="LDLa"/>
    <property type="match status" value="4"/>
</dbReference>
<evidence type="ECO:0000313" key="6">
    <source>
        <dbReference type="RefSeq" id="XP_035658095.1"/>
    </source>
</evidence>
<dbReference type="Pfam" id="PF00057">
    <property type="entry name" value="Ldl_recept_a"/>
    <property type="match status" value="3"/>
</dbReference>
<sequence>MLTTISATRKSDTAGVSWQPVHVDLVRDDLFNFEKLPAGFYWPHEIDWIQAGKNFVWVIGTYYGYIHGEAIVRKVKYDWETTTGCLMSVSVGPAGVWAADFNGDVYHRAGTFLNETSPGEEWVHVPGINLRQVAVGDGIVWGVDSSNRVFANVLPTPVGREVCQVGLKGHSFCYAIQKEKRLCGKDEIICPHSGKCIPECSVCDGVVDCGNDDDTDERNCWFAGCPEKHRRMCTGDAGCYSPSRVCDGDWNCREDKEDERDCFDSCIDDGSAGMFLRRDLVQCRDLKGCVKITKVCDGRRDCSDGSDEIRCDEFCSLHGSFGDTAFWKCRDAPGCVKGEFLCDGIPDCEDGSDEDRCDAVCKSIGYWPCTSSLPPFPKCISAQERCNGHVDCLDYSDEMGCGYCGYNWMPLFDIDPFYAWGNIDKLRVNHDGCILIEEVCDGEIDYYYHAGIHDETDCTQGLRFPCRRPYGWKCPGENTCLPEEYVCNAVLECANGEDEKNCDAYCESIGGWRCQCDQLTKCYLPEDLCNGYHTCQMYTTRNHDAMEELTCVDDEANCGTLFKHYNSAFYITTKRGKVDSGAAPKQTGLYQHQHWTKHDK</sequence>
<dbReference type="InterPro" id="IPR006624">
    <property type="entry name" value="Beta-propeller_rpt_TECPR"/>
</dbReference>
<dbReference type="Proteomes" id="UP000001554">
    <property type="component" value="Chromosome 16"/>
</dbReference>
<reference evidence="6" key="2">
    <citation type="submission" date="2025-08" db="UniProtKB">
        <authorList>
            <consortium name="RefSeq"/>
        </authorList>
    </citation>
    <scope>IDENTIFICATION</scope>
    <source>
        <strain evidence="6">S238N-H82</strain>
        <tissue evidence="6">Testes</tissue>
    </source>
</reference>
<evidence type="ECO:0000256" key="3">
    <source>
        <dbReference type="ARBA" id="ARBA00038331"/>
    </source>
</evidence>
<dbReference type="InterPro" id="IPR051513">
    <property type="entry name" value="Tectonin_beta-prop"/>
</dbReference>
<proteinExistence type="inferred from homology"/>
<organism evidence="5 6">
    <name type="scientific">Branchiostoma floridae</name>
    <name type="common">Florida lancelet</name>
    <name type="synonym">Amphioxus</name>
    <dbReference type="NCBI Taxonomy" id="7739"/>
    <lineage>
        <taxon>Eukaryota</taxon>
        <taxon>Metazoa</taxon>
        <taxon>Chordata</taxon>
        <taxon>Cephalochordata</taxon>
        <taxon>Leptocardii</taxon>
        <taxon>Amphioxiformes</taxon>
        <taxon>Branchiostomatidae</taxon>
        <taxon>Branchiostoma</taxon>
    </lineage>
</organism>
<keyword evidence="5" id="KW-1185">Reference proteome</keyword>
<evidence type="ECO:0000256" key="2">
    <source>
        <dbReference type="ARBA" id="ARBA00023157"/>
    </source>
</evidence>
<dbReference type="PANTHER" id="PTHR23250:SF3">
    <property type="entry name" value="FISH-EGG LECTIN-LIKE ISOFORM X1-RELATED"/>
    <property type="match status" value="1"/>
</dbReference>
<dbReference type="Pfam" id="PF19193">
    <property type="entry name" value="Tectonin"/>
    <property type="match status" value="1"/>
</dbReference>
<dbReference type="InterPro" id="IPR036055">
    <property type="entry name" value="LDL_receptor-like_sf"/>
</dbReference>
<dbReference type="PROSITE" id="PS50068">
    <property type="entry name" value="LDLRA_2"/>
    <property type="match status" value="5"/>
</dbReference>
<evidence type="ECO:0000256" key="1">
    <source>
        <dbReference type="ARBA" id="ARBA00022734"/>
    </source>
</evidence>
<dbReference type="GeneID" id="118403480"/>
<comment type="similarity">
    <text evidence="3">Belongs to the tectonin family.</text>
</comment>
<dbReference type="InterPro" id="IPR023415">
    <property type="entry name" value="LDLR_class-A_CS"/>
</dbReference>
<feature type="disulfide bond" evidence="4">
    <location>
        <begin position="487"/>
        <end position="502"/>
    </location>
</feature>
<gene>
    <name evidence="6" type="primary">LOC118403480</name>
</gene>
<accession>A0A9J7HH28</accession>
<keyword evidence="2 4" id="KW-1015">Disulfide bond</keyword>
<dbReference type="KEGG" id="bfo:118403480"/>
<feature type="disulfide bond" evidence="4">
    <location>
        <begin position="342"/>
        <end position="357"/>
    </location>
</feature>
<dbReference type="SMART" id="SM00192">
    <property type="entry name" value="LDLa"/>
    <property type="match status" value="6"/>
</dbReference>
<dbReference type="PANTHER" id="PTHR23250">
    <property type="entry name" value="DYSFERLIN-RELATED"/>
    <property type="match status" value="1"/>
</dbReference>
<feature type="disulfide bond" evidence="4">
    <location>
        <begin position="386"/>
        <end position="401"/>
    </location>
</feature>
<dbReference type="InterPro" id="IPR002172">
    <property type="entry name" value="LDrepeatLR_classA_rpt"/>
</dbReference>
<dbReference type="SMART" id="SM00706">
    <property type="entry name" value="TECPR"/>
    <property type="match status" value="2"/>
</dbReference>
<name>A0A9J7HH28_BRAFL</name>
<dbReference type="AlphaFoldDB" id="A0A9J7HH28"/>
<dbReference type="PRINTS" id="PR00261">
    <property type="entry name" value="LDLRECEPTOR"/>
</dbReference>
<dbReference type="GO" id="GO:0030246">
    <property type="term" value="F:carbohydrate binding"/>
    <property type="evidence" value="ECO:0007669"/>
    <property type="project" value="UniProtKB-KW"/>
</dbReference>
<keyword evidence="1" id="KW-0430">Lectin</keyword>
<dbReference type="Gene3D" id="4.10.400.10">
    <property type="entry name" value="Low-density Lipoprotein Receptor"/>
    <property type="match status" value="5"/>
</dbReference>
<evidence type="ECO:0000313" key="5">
    <source>
        <dbReference type="Proteomes" id="UP000001554"/>
    </source>
</evidence>
<protein>
    <submittedName>
        <fullName evidence="6">LDL receptor repeat-containing protein egg-1-like</fullName>
    </submittedName>
</protein>
<dbReference type="OrthoDB" id="2019384at2759"/>
<dbReference type="SUPFAM" id="SSF57424">
    <property type="entry name" value="LDL receptor-like module"/>
    <property type="match status" value="5"/>
</dbReference>
<dbReference type="FunFam" id="4.10.400.10:FF:000271">
    <property type="entry name" value="Uncharacterized protein"/>
    <property type="match status" value="1"/>
</dbReference>
<reference evidence="5" key="1">
    <citation type="journal article" date="2020" name="Nat. Ecol. Evol.">
        <title>Deeply conserved synteny resolves early events in vertebrate evolution.</title>
        <authorList>
            <person name="Simakov O."/>
            <person name="Marletaz F."/>
            <person name="Yue J.X."/>
            <person name="O'Connell B."/>
            <person name="Jenkins J."/>
            <person name="Brandt A."/>
            <person name="Calef R."/>
            <person name="Tung C.H."/>
            <person name="Huang T.K."/>
            <person name="Schmutz J."/>
            <person name="Satoh N."/>
            <person name="Yu J.K."/>
            <person name="Putnam N.H."/>
            <person name="Green R.E."/>
            <person name="Rokhsar D.S."/>
        </authorList>
    </citation>
    <scope>NUCLEOTIDE SEQUENCE [LARGE SCALE GENOMIC DNA]</scope>
    <source>
        <strain evidence="5">S238N-H82</strain>
    </source>
</reference>
<comment type="caution">
    <text evidence="4">Lacks conserved residue(s) required for the propagation of feature annotation.</text>
</comment>